<evidence type="ECO:0000256" key="5">
    <source>
        <dbReference type="HAMAP-Rule" id="MF_02247"/>
    </source>
</evidence>
<dbReference type="InterPro" id="IPR013120">
    <property type="entry name" value="FAR_NAD-bd"/>
</dbReference>
<dbReference type="PANTHER" id="PTHR43272:SF33">
    <property type="entry name" value="AMP-BINDING DOMAIN-CONTAINING PROTEIN-RELATED"/>
    <property type="match status" value="1"/>
</dbReference>
<gene>
    <name evidence="5" type="primary">car</name>
    <name evidence="8" type="ORF">MTY59_13720</name>
</gene>
<dbReference type="PROSITE" id="PS50075">
    <property type="entry name" value="CARRIER"/>
    <property type="match status" value="1"/>
</dbReference>
<dbReference type="Pfam" id="PF07993">
    <property type="entry name" value="NAD_binding_4"/>
    <property type="match status" value="1"/>
</dbReference>
<protein>
    <recommendedName>
        <fullName evidence="5">Carboxylic acid reductase</fullName>
        <shortName evidence="5">CAR</shortName>
        <ecNumber evidence="5">1.2.1.-</ecNumber>
    </recommendedName>
    <alternativeName>
        <fullName evidence="5">ATP/NADPH-dependent carboxylic acid reductase</fullName>
    </alternativeName>
</protein>
<feature type="binding site" evidence="5">
    <location>
        <position position="977"/>
    </location>
    <ligand>
        <name>NADP(+)</name>
        <dbReference type="ChEBI" id="CHEBI:58349"/>
    </ligand>
</feature>
<accession>A0ABM7SN96</accession>
<name>A0ABM7SN96_9MYCO</name>
<evidence type="ECO:0000256" key="4">
    <source>
        <dbReference type="ARBA" id="ARBA00022840"/>
    </source>
</evidence>
<evidence type="ECO:0000256" key="6">
    <source>
        <dbReference type="SAM" id="MobiDB-lite"/>
    </source>
</evidence>
<feature type="binding site" evidence="5">
    <location>
        <position position="835"/>
    </location>
    <ligand>
        <name>NADP(+)</name>
        <dbReference type="ChEBI" id="CHEBI:58349"/>
    </ligand>
</feature>
<feature type="binding site" evidence="5">
    <location>
        <position position="636"/>
    </location>
    <ligand>
        <name>AMP</name>
        <dbReference type="ChEBI" id="CHEBI:456215"/>
    </ligand>
</feature>
<evidence type="ECO:0000313" key="8">
    <source>
        <dbReference type="EMBL" id="BCZ21517.1"/>
    </source>
</evidence>
<dbReference type="InterPro" id="IPR036736">
    <property type="entry name" value="ACP-like_sf"/>
</dbReference>
<comment type="domain">
    <text evidence="5">The N-terminal domain likely catalyzes substrate activation by formation of an initial acyl-AMP intermediate, the central region contains the phosphopantetheine attachment site, and the C-terminal domain catalyzes the reduction by NADPH of the intermediate thioester formed from the attack of the phosphopantetheine thiol at the carbonyl carbon of acyl-AMP.</text>
</comment>
<feature type="binding site" evidence="5">
    <location>
        <position position="534"/>
    </location>
    <ligand>
        <name>AMP</name>
        <dbReference type="ChEBI" id="CHEBI:456215"/>
    </ligand>
</feature>
<feature type="binding site" evidence="5">
    <location>
        <begin position="435"/>
        <end position="436"/>
    </location>
    <ligand>
        <name>AMP</name>
        <dbReference type="ChEBI" id="CHEBI:456215"/>
    </ligand>
</feature>
<dbReference type="SMART" id="SM00823">
    <property type="entry name" value="PKS_PP"/>
    <property type="match status" value="1"/>
</dbReference>
<feature type="binding site" evidence="5">
    <location>
        <begin position="525"/>
        <end position="528"/>
    </location>
    <ligand>
        <name>AMP</name>
        <dbReference type="ChEBI" id="CHEBI:456215"/>
    </ligand>
</feature>
<feature type="domain" description="Carrier" evidence="7">
    <location>
        <begin position="672"/>
        <end position="750"/>
    </location>
</feature>
<comment type="catalytic activity">
    <reaction evidence="5">
        <text>a carboxylate + ATP + NADPH + H(+) = an aldehyde + AMP + diphosphate + NADP(+)</text>
        <dbReference type="Rhea" id="RHEA:50916"/>
        <dbReference type="ChEBI" id="CHEBI:15378"/>
        <dbReference type="ChEBI" id="CHEBI:17478"/>
        <dbReference type="ChEBI" id="CHEBI:29067"/>
        <dbReference type="ChEBI" id="CHEBI:30616"/>
        <dbReference type="ChEBI" id="CHEBI:33019"/>
        <dbReference type="ChEBI" id="CHEBI:57783"/>
        <dbReference type="ChEBI" id="CHEBI:58349"/>
        <dbReference type="ChEBI" id="CHEBI:456215"/>
    </reaction>
</comment>
<dbReference type="PROSITE" id="PS00455">
    <property type="entry name" value="AMP_BINDING"/>
    <property type="match status" value="1"/>
</dbReference>
<dbReference type="CDD" id="cd17632">
    <property type="entry name" value="AFD_CAR-like"/>
    <property type="match status" value="1"/>
</dbReference>
<dbReference type="InterPro" id="IPR020845">
    <property type="entry name" value="AMP-binding_CS"/>
</dbReference>
<keyword evidence="1 5" id="KW-0596">Phosphopantetheine</keyword>
<keyword evidence="9" id="KW-1185">Reference proteome</keyword>
<evidence type="ECO:0000256" key="2">
    <source>
        <dbReference type="ARBA" id="ARBA00022553"/>
    </source>
</evidence>
<keyword evidence="4 5" id="KW-0067">ATP-binding</keyword>
<dbReference type="Gene3D" id="3.40.50.720">
    <property type="entry name" value="NAD(P)-binding Rossmann-like Domain"/>
    <property type="match status" value="1"/>
</dbReference>
<feature type="binding site" evidence="5">
    <location>
        <position position="1004"/>
    </location>
    <ligand>
        <name>NADP(+)</name>
        <dbReference type="ChEBI" id="CHEBI:58349"/>
    </ligand>
</feature>
<reference evidence="8 9" key="1">
    <citation type="submission" date="2021-07" db="EMBL/GenBank/DDBJ databases">
        <title>Complete genome sequence of nontuberculous Mycobacterium sp. TY59.</title>
        <authorList>
            <person name="Fukushima K."/>
        </authorList>
    </citation>
    <scope>NUCLEOTIDE SEQUENCE [LARGE SCALE GENOMIC DNA]</scope>
    <source>
        <strain evidence="8 9">TY59</strain>
    </source>
</reference>
<dbReference type="SUPFAM" id="SSF47336">
    <property type="entry name" value="ACP-like"/>
    <property type="match status" value="1"/>
</dbReference>
<dbReference type="SUPFAM" id="SSF51735">
    <property type="entry name" value="NAD(P)-binding Rossmann-fold domains"/>
    <property type="match status" value="1"/>
</dbReference>
<organism evidence="8 9">
    <name type="scientific">Mycobacterium senriense</name>
    <dbReference type="NCBI Taxonomy" id="2775496"/>
    <lineage>
        <taxon>Bacteria</taxon>
        <taxon>Bacillati</taxon>
        <taxon>Actinomycetota</taxon>
        <taxon>Actinomycetes</taxon>
        <taxon>Mycobacteriales</taxon>
        <taxon>Mycobacteriaceae</taxon>
        <taxon>Mycobacterium</taxon>
        <taxon>Mycobacterium avium complex (MAC)</taxon>
    </lineage>
</organism>
<dbReference type="NCBIfam" id="NF041592">
    <property type="entry name" value="carboxyl_red"/>
    <property type="match status" value="1"/>
</dbReference>
<dbReference type="EMBL" id="AP024828">
    <property type="protein sequence ID" value="BCZ21517.1"/>
    <property type="molecule type" value="Genomic_DNA"/>
</dbReference>
<dbReference type="InterPro" id="IPR036291">
    <property type="entry name" value="NAD(P)-bd_dom_sf"/>
</dbReference>
<feature type="binding site" evidence="5">
    <location>
        <position position="513"/>
    </location>
    <ligand>
        <name>AMP</name>
        <dbReference type="ChEBI" id="CHEBI:456215"/>
    </ligand>
</feature>
<dbReference type="SUPFAM" id="SSF56801">
    <property type="entry name" value="Acetyl-CoA synthetase-like"/>
    <property type="match status" value="1"/>
</dbReference>
<feature type="binding site" evidence="5">
    <location>
        <begin position="808"/>
        <end position="811"/>
    </location>
    <ligand>
        <name>NADP(+)</name>
        <dbReference type="ChEBI" id="CHEBI:58349"/>
    </ligand>
</feature>
<evidence type="ECO:0000256" key="3">
    <source>
        <dbReference type="ARBA" id="ARBA00022741"/>
    </source>
</evidence>
<dbReference type="InterPro" id="IPR042099">
    <property type="entry name" value="ANL_N_sf"/>
</dbReference>
<evidence type="ECO:0000259" key="7">
    <source>
        <dbReference type="PROSITE" id="PS50075"/>
    </source>
</evidence>
<feature type="modified residue" description="O-(pantetheine 4'-phosphoryl)serine" evidence="5">
    <location>
        <position position="709"/>
    </location>
</feature>
<feature type="binding site" evidence="5">
    <location>
        <position position="319"/>
    </location>
    <ligand>
        <name>AMP</name>
        <dbReference type="ChEBI" id="CHEBI:456215"/>
    </ligand>
</feature>
<dbReference type="Pfam" id="PF00501">
    <property type="entry name" value="AMP-binding"/>
    <property type="match status" value="1"/>
</dbReference>
<feature type="binding site" evidence="5">
    <location>
        <begin position="901"/>
        <end position="903"/>
    </location>
    <ligand>
        <name>NADP(+)</name>
        <dbReference type="ChEBI" id="CHEBI:58349"/>
    </ligand>
</feature>
<dbReference type="InterPro" id="IPR009081">
    <property type="entry name" value="PP-bd_ACP"/>
</dbReference>
<comment type="cofactor">
    <cofactor evidence="5">
        <name>pantetheine 4'-phosphate</name>
        <dbReference type="ChEBI" id="CHEBI:47942"/>
    </cofactor>
    <text evidence="5">Binds 1 phosphopantetheine covalently.</text>
</comment>
<dbReference type="InterPro" id="IPR046407">
    <property type="entry name" value="CAR"/>
</dbReference>
<dbReference type="Pfam" id="PF00550">
    <property type="entry name" value="PP-binding"/>
    <property type="match status" value="1"/>
</dbReference>
<sequence>MIVNERRAMTDDAKRTKVSSTGPISAVRQQVADRIRDLDAHDEEFRGSKPDSAVQLAARQPGLRLPEILEIFAEGYADRPALGWRARSLTTDPATGRTNAQLLPRFDTMTYRELWANVRAIAGAWRHDTANPVAPGDLVATVGFASAEYLTIDLVCAYLGLVAVPLQHNTTASRLRPIVEEVEPSTLAAGVGYLDLAVEAALGSSSLRRVVVFDYRPEVDEQREPVERAQAKLTDAGVTVTIETLDDVIERGRTLPPEPMFTGDTDERLAMIMYTSGSTGLPKGAMYTERMLCRLWTTELMPDFTDTPVINVNFMPLNHLGGRIPLSTAFQAGGTSYFVPESDLSTLFDDWNLVRPTEMGLVPRVAEMLYQRYQSAVDRFEVAGADTAAAQAHAQVELREQVLGGRIVTAFCGTAPLAAEMRAFIETCLEVHVLDGYGLTEVGMVSKDGWITRPPVQDYKLIDVPELGYFLTDKPYPRGELLVKSLSATPGYFKRPDVTAKAFDPEGYYRTGDVMAELEPGRLAYVDRRNNVLKLAQGEFVAVARLEAVFSSAALVRQVFVYGNSERPYLLAVVVPTDDAAERFAGDADGLKAALGESLRQSAKLAELQSYEVPVDFVVETEPFSEDNGLLSGVGKLLRPKLKEHYGARLEQLYAELAENRVTELRALREGAADHPVIFTLSRAAEALLGLAGGPPAPDALFIELGGDSLSALTFSNLLRDIFDVDVPVGMITGPATDLGQLAEYVESERQSGSRRPTFATVHGRGATQVRAADLTLDKFIDATTLVEAPALPRATGTPHTVLLTGANGYLGRFLILEWLERLAETGGKLISVIRAADAAAATKRLEAVFDSGDPQLLERFRTLAADHLEVIVGDIGEPNLGLQQGTWERLAQSVDLIVHPAALVNHVLPYDQLFGPNVVGTAELIRLAITTRIKPVTYMSTVAVALSVDPAAFAEDGDIRTVSALRPVDDSYANGYANSKWAGEVLLREAHDLCGLPVAVFRSDMILAHSRYAGQLNVPDAFTRLVFSLLTTGIAPASFYQADPQGGRAIAHYDGLPADFVAEAVTTLGEQIATAAEDSGTYRSFDVMNPHDDGISLDVFVDWLIAAGHDIRRIDDYDEWLGRFTTALRALPDKQRQHSVLPLLDAYRKPETPLRGAPAPTDVFRSAVRSAKIGADQDIPHLSAALIDKYVADLRLLGLV</sequence>
<dbReference type="CDD" id="cd05235">
    <property type="entry name" value="SDR_e1"/>
    <property type="match status" value="1"/>
</dbReference>
<dbReference type="InterPro" id="IPR020806">
    <property type="entry name" value="PKS_PP-bd"/>
</dbReference>
<dbReference type="NCBIfam" id="TIGR01746">
    <property type="entry name" value="Thioester-redct"/>
    <property type="match status" value="1"/>
</dbReference>
<dbReference type="InterPro" id="IPR010080">
    <property type="entry name" value="Thioester_reductase-like_dom"/>
</dbReference>
<keyword evidence="3 5" id="KW-0547">Nucleotide-binding</keyword>
<comment type="function">
    <text evidence="5">Catalyzes the ATP- and NADPH-dependent reduction of carboxylic acids to the corresponding aldehydes.</text>
</comment>
<dbReference type="Proteomes" id="UP000826012">
    <property type="component" value="Chromosome"/>
</dbReference>
<dbReference type="HAMAP" id="MF_02247">
    <property type="entry name" value="Carbox_acid_reduct"/>
    <property type="match status" value="1"/>
</dbReference>
<feature type="binding site" evidence="5">
    <location>
        <position position="941"/>
    </location>
    <ligand>
        <name>NADP(+)</name>
        <dbReference type="ChEBI" id="CHEBI:58349"/>
    </ligand>
</feature>
<feature type="region of interest" description="Disordered" evidence="6">
    <location>
        <begin position="1"/>
        <end position="23"/>
    </location>
</feature>
<proteinExistence type="inferred from homology"/>
<comment type="similarity">
    <text evidence="5">Belongs to the ATP-dependent AMP-binding enzyme family. Carboxylic acid reductase subfamily.</text>
</comment>
<dbReference type="PANTHER" id="PTHR43272">
    <property type="entry name" value="LONG-CHAIN-FATTY-ACID--COA LIGASE"/>
    <property type="match status" value="1"/>
</dbReference>
<evidence type="ECO:0000256" key="1">
    <source>
        <dbReference type="ARBA" id="ARBA00022450"/>
    </source>
</evidence>
<feature type="compositionally biased region" description="Basic and acidic residues" evidence="6">
    <location>
        <begin position="1"/>
        <end position="15"/>
    </location>
</feature>
<feature type="binding site" evidence="5">
    <location>
        <position position="440"/>
    </location>
    <ligand>
        <name>AMP</name>
        <dbReference type="ChEBI" id="CHEBI:456215"/>
    </ligand>
</feature>
<feature type="binding site" evidence="5">
    <location>
        <position position="845"/>
    </location>
    <ligand>
        <name>NADP(+)</name>
        <dbReference type="ChEBI" id="CHEBI:58349"/>
    </ligand>
</feature>
<evidence type="ECO:0000313" key="9">
    <source>
        <dbReference type="Proteomes" id="UP000826012"/>
    </source>
</evidence>
<feature type="binding site" evidence="5">
    <location>
        <position position="414"/>
    </location>
    <ligand>
        <name>AMP</name>
        <dbReference type="ChEBI" id="CHEBI:456215"/>
    </ligand>
</feature>
<dbReference type="InterPro" id="IPR000873">
    <property type="entry name" value="AMP-dep_synth/lig_dom"/>
</dbReference>
<dbReference type="Gene3D" id="3.40.50.12780">
    <property type="entry name" value="N-terminal domain of ligase-like"/>
    <property type="match status" value="1"/>
</dbReference>
<comment type="caution">
    <text evidence="5">Lacks conserved residue(s) required for the propagation of feature annotation.</text>
</comment>
<feature type="binding site" evidence="5">
    <location>
        <position position="981"/>
    </location>
    <ligand>
        <name>NADP(+)</name>
        <dbReference type="ChEBI" id="CHEBI:58349"/>
    </ligand>
</feature>
<keyword evidence="2 5" id="KW-0597">Phosphoprotein</keyword>
<dbReference type="Gene3D" id="1.10.1200.10">
    <property type="entry name" value="ACP-like"/>
    <property type="match status" value="1"/>
</dbReference>
<dbReference type="EC" id="1.2.1.-" evidence="5"/>
<keyword evidence="5" id="KW-0560">Oxidoreductase</keyword>
<keyword evidence="5" id="KW-0521">NADP</keyword>